<dbReference type="Pfam" id="PF07250">
    <property type="entry name" value="Glyoxal_oxid_N"/>
    <property type="match status" value="1"/>
</dbReference>
<evidence type="ECO:0000313" key="6">
    <source>
        <dbReference type="EMBL" id="KDQ20479.1"/>
    </source>
</evidence>
<dbReference type="InterPro" id="IPR011043">
    <property type="entry name" value="Gal_Oxase/kelch_b-propeller"/>
</dbReference>
<evidence type="ECO:0000256" key="1">
    <source>
        <dbReference type="ARBA" id="ARBA00022729"/>
    </source>
</evidence>
<feature type="signal peptide" evidence="3">
    <location>
        <begin position="1"/>
        <end position="20"/>
    </location>
</feature>
<protein>
    <recommendedName>
        <fullName evidence="8">Glyoxal oxidase</fullName>
    </recommendedName>
</protein>
<keyword evidence="7" id="KW-1185">Reference proteome</keyword>
<feature type="region of interest" description="Disordered" evidence="2">
    <location>
        <begin position="583"/>
        <end position="614"/>
    </location>
</feature>
<feature type="domain" description="Galactose oxidase-like Early set" evidence="5">
    <location>
        <begin position="466"/>
        <end position="572"/>
    </location>
</feature>
<proteinExistence type="predicted"/>
<evidence type="ECO:0000259" key="5">
    <source>
        <dbReference type="Pfam" id="PF09118"/>
    </source>
</evidence>
<evidence type="ECO:0008006" key="8">
    <source>
        <dbReference type="Google" id="ProtNLM"/>
    </source>
</evidence>
<feature type="chain" id="PRO_5001646043" description="Glyoxal oxidase" evidence="3">
    <location>
        <begin position="21"/>
        <end position="643"/>
    </location>
</feature>
<feature type="compositionally biased region" description="Gly residues" evidence="2">
    <location>
        <begin position="598"/>
        <end position="614"/>
    </location>
</feature>
<dbReference type="STRING" id="930990.A0A067MXZ4"/>
<organism evidence="6 7">
    <name type="scientific">Botryobasidium botryosum (strain FD-172 SS1)</name>
    <dbReference type="NCBI Taxonomy" id="930990"/>
    <lineage>
        <taxon>Eukaryota</taxon>
        <taxon>Fungi</taxon>
        <taxon>Dikarya</taxon>
        <taxon>Basidiomycota</taxon>
        <taxon>Agaricomycotina</taxon>
        <taxon>Agaricomycetes</taxon>
        <taxon>Cantharellales</taxon>
        <taxon>Botryobasidiaceae</taxon>
        <taxon>Botryobasidium</taxon>
    </lineage>
</organism>
<dbReference type="InterPro" id="IPR014756">
    <property type="entry name" value="Ig_E-set"/>
</dbReference>
<dbReference type="AlphaFoldDB" id="A0A067MXZ4"/>
<keyword evidence="1 3" id="KW-0732">Signal</keyword>
<dbReference type="InterPro" id="IPR015202">
    <property type="entry name" value="GO-like_E_set"/>
</dbReference>
<dbReference type="InterPro" id="IPR037293">
    <property type="entry name" value="Gal_Oxidase_central_sf"/>
</dbReference>
<dbReference type="PANTHER" id="PTHR32208">
    <property type="entry name" value="SECRETED PROTEIN-RELATED"/>
    <property type="match status" value="1"/>
</dbReference>
<dbReference type="Gene3D" id="2.60.40.10">
    <property type="entry name" value="Immunoglobulins"/>
    <property type="match status" value="1"/>
</dbReference>
<evidence type="ECO:0000259" key="4">
    <source>
        <dbReference type="Pfam" id="PF07250"/>
    </source>
</evidence>
<evidence type="ECO:0000256" key="3">
    <source>
        <dbReference type="SAM" id="SignalP"/>
    </source>
</evidence>
<dbReference type="HOGENOM" id="CLU_009630_3_0_1"/>
<dbReference type="PANTHER" id="PTHR32208:SF96">
    <property type="entry name" value="GLYOXAL OXIDASE"/>
    <property type="match status" value="1"/>
</dbReference>
<dbReference type="OrthoDB" id="2019572at2759"/>
<dbReference type="CDD" id="cd02851">
    <property type="entry name" value="E_set_GO_C"/>
    <property type="match status" value="1"/>
</dbReference>
<name>A0A067MXZ4_BOTB1</name>
<gene>
    <name evidence="6" type="ORF">BOTBODRAFT_26498</name>
</gene>
<dbReference type="Pfam" id="PF09118">
    <property type="entry name" value="GO-like_E_set"/>
    <property type="match status" value="1"/>
</dbReference>
<dbReference type="Gene3D" id="2.130.10.80">
    <property type="entry name" value="Galactose oxidase/kelch, beta-propeller"/>
    <property type="match status" value="1"/>
</dbReference>
<sequence>MRRSSAVPLVLFASAASSLAAVSTLAAPGQPLKTGTPGQFEIVGNTLVSAQQLFLGTENKVYIVDKTENNPTQINQHPAWASEYNVDTNVARPMDVLSNSFCAGGGVLGNGTWMNVGGNQAVTYQGATAPSQLGGPPYDDLDGGLAFLDVCANDDNCNWVDNPALYMSTRRWYPTLETLEDGSIMILGGCLWGGFVNAASQNNPTLEYFPPRNGGTPIGLNILTTTLPANLYPITYLLPSGNIIIQTNFGTEIYDYKNNVEHTLANIPHAVRTYPASGATAMLPLTPANNWTATVIFCGGSNIKPDQWVETWHIAQYTADKTCVRMTPDVSAVWEDDDMLPEPRSMGNFILLPDGTLFMTNGAMTGVAGYGVNISWSIHDSYADHPITAPLIYDPGAPAGSRFSRAGLANSTINRMYHSTATLLPDGSVIIAGSNPHPDYTVGPNIEYPTEYRAERFYPSYYNKRRPQPQGLLSQLSYGGSYFNVTLTKDDLAGDIGNIQKTKVVISRTGFSTHAMNMGMRHVELDVSYTATADGATLHVSQLPANSAIIAPGPALCFVVTNGVPSVGKMIMLGNGQIGQQPVTTPQKLPVSSIPAGVGSGSSSGSGSGSGGKNAAGRVFDGKTAVIAGAVALVSSAAALVMV</sequence>
<feature type="domain" description="Glyoxal oxidase N-terminal" evidence="4">
    <location>
        <begin position="78"/>
        <end position="461"/>
    </location>
</feature>
<dbReference type="Proteomes" id="UP000027195">
    <property type="component" value="Unassembled WGS sequence"/>
</dbReference>
<reference evidence="7" key="1">
    <citation type="journal article" date="2014" name="Proc. Natl. Acad. Sci. U.S.A.">
        <title>Extensive sampling of basidiomycete genomes demonstrates inadequacy of the white-rot/brown-rot paradigm for wood decay fungi.</title>
        <authorList>
            <person name="Riley R."/>
            <person name="Salamov A.A."/>
            <person name="Brown D.W."/>
            <person name="Nagy L.G."/>
            <person name="Floudas D."/>
            <person name="Held B.W."/>
            <person name="Levasseur A."/>
            <person name="Lombard V."/>
            <person name="Morin E."/>
            <person name="Otillar R."/>
            <person name="Lindquist E.A."/>
            <person name="Sun H."/>
            <person name="LaButti K.M."/>
            <person name="Schmutz J."/>
            <person name="Jabbour D."/>
            <person name="Luo H."/>
            <person name="Baker S.E."/>
            <person name="Pisabarro A.G."/>
            <person name="Walton J.D."/>
            <person name="Blanchette R.A."/>
            <person name="Henrissat B."/>
            <person name="Martin F."/>
            <person name="Cullen D."/>
            <person name="Hibbett D.S."/>
            <person name="Grigoriev I.V."/>
        </authorList>
    </citation>
    <scope>NUCLEOTIDE SEQUENCE [LARGE SCALE GENOMIC DNA]</scope>
    <source>
        <strain evidence="7">FD-172 SS1</strain>
    </source>
</reference>
<dbReference type="InParanoid" id="A0A067MXZ4"/>
<dbReference type="InterPro" id="IPR013783">
    <property type="entry name" value="Ig-like_fold"/>
</dbReference>
<dbReference type="InterPro" id="IPR009880">
    <property type="entry name" value="Glyoxal_oxidase_N"/>
</dbReference>
<evidence type="ECO:0000256" key="2">
    <source>
        <dbReference type="SAM" id="MobiDB-lite"/>
    </source>
</evidence>
<evidence type="ECO:0000313" key="7">
    <source>
        <dbReference type="Proteomes" id="UP000027195"/>
    </source>
</evidence>
<accession>A0A067MXZ4</accession>
<dbReference type="EMBL" id="KL198017">
    <property type="protein sequence ID" value="KDQ20479.1"/>
    <property type="molecule type" value="Genomic_DNA"/>
</dbReference>
<dbReference type="SUPFAM" id="SSF81296">
    <property type="entry name" value="E set domains"/>
    <property type="match status" value="1"/>
</dbReference>
<dbReference type="SUPFAM" id="SSF50965">
    <property type="entry name" value="Galactose oxidase, central domain"/>
    <property type="match status" value="1"/>
</dbReference>